<gene>
    <name evidence="2" type="ORF">G3570_12930</name>
</gene>
<dbReference type="GO" id="GO:0016747">
    <property type="term" value="F:acyltransferase activity, transferring groups other than amino-acyl groups"/>
    <property type="evidence" value="ECO:0007669"/>
    <property type="project" value="InterPro"/>
</dbReference>
<dbReference type="Pfam" id="PF00583">
    <property type="entry name" value="Acetyltransf_1"/>
    <property type="match status" value="1"/>
</dbReference>
<dbReference type="InterPro" id="IPR000182">
    <property type="entry name" value="GNAT_dom"/>
</dbReference>
<evidence type="ECO:0000313" key="3">
    <source>
        <dbReference type="Proteomes" id="UP000473278"/>
    </source>
</evidence>
<dbReference type="InterPro" id="IPR036890">
    <property type="entry name" value="HATPase_C_sf"/>
</dbReference>
<proteinExistence type="predicted"/>
<dbReference type="Gene3D" id="3.30.565.10">
    <property type="entry name" value="Histidine kinase-like ATPase, C-terminal domain"/>
    <property type="match status" value="1"/>
</dbReference>
<dbReference type="CDD" id="cd04301">
    <property type="entry name" value="NAT_SF"/>
    <property type="match status" value="1"/>
</dbReference>
<dbReference type="Pfam" id="PF13581">
    <property type="entry name" value="HATPase_c_2"/>
    <property type="match status" value="1"/>
</dbReference>
<dbReference type="SUPFAM" id="SSF55729">
    <property type="entry name" value="Acyl-CoA N-acyltransferases (Nat)"/>
    <property type="match status" value="1"/>
</dbReference>
<evidence type="ECO:0000313" key="2">
    <source>
        <dbReference type="EMBL" id="NGP77545.1"/>
    </source>
</evidence>
<dbReference type="EMBL" id="JAALLT010000004">
    <property type="protein sequence ID" value="NGP77545.1"/>
    <property type="molecule type" value="Genomic_DNA"/>
</dbReference>
<sequence length="492" mass="56458">MDAQFNIAIDEQFISPICDFTYTWCLNCGVQDQQAIKFTIALSELITDIILFAYPTESNAHFEISYRHNLTNVEIIVSEVGEPFDPDRHRYDSNKMREVGDFEGAGFRLIRRFCDEFVFVNKGKEGKEFHLSKEIDVQSIDRMLERSRAEKPKEPTAEEIEKPDLQADNFNYQQVAPSDAEDIAKLIYRTYKYTYSKEELYYPKKIEETLLGKEKLGVIVRDDDGLSLGYFAVLKKSDSNIGEVGEAVVSPGYRKRGIMSNMMKRLIEMARDQKLAGLYGKAVTNHPVSQKVNNKYNFITTALMLADTRNVIFTGFNEDYPQSVSVVIDFLPLFIPEEVTVYMPAKYCDIITDTFKELNIPIRASNSSNYRMAQKSDIDLSINYSDSTSLLVVNKYGPDFVTVLSEMMTSLKKQEDLNAIFLDLPLQNAATPEQFDGMKDLGFIYSGLTPLFHKQSHYLRLQKVYSELDLELIEIYSEFGEKIKTLIADEYH</sequence>
<dbReference type="AlphaFoldDB" id="A0A6M1T6H3"/>
<evidence type="ECO:0000259" key="1">
    <source>
        <dbReference type="PROSITE" id="PS51186"/>
    </source>
</evidence>
<keyword evidence="2" id="KW-0808">Transferase</keyword>
<feature type="domain" description="N-acetyltransferase" evidence="1">
    <location>
        <begin position="170"/>
        <end position="338"/>
    </location>
</feature>
<dbReference type="RefSeq" id="WP_165143044.1">
    <property type="nucleotide sequence ID" value="NZ_JAALLT010000004.1"/>
</dbReference>
<keyword evidence="3" id="KW-1185">Reference proteome</keyword>
<dbReference type="InterPro" id="IPR016181">
    <property type="entry name" value="Acyl_CoA_acyltransferase"/>
</dbReference>
<protein>
    <submittedName>
        <fullName evidence="2">GNAT family N-acetyltransferase</fullName>
    </submittedName>
</protein>
<name>A0A6M1T6H3_9BACT</name>
<dbReference type="CDD" id="cd16936">
    <property type="entry name" value="HATPase_RsbW-like"/>
    <property type="match status" value="1"/>
</dbReference>
<comment type="caution">
    <text evidence="2">The sequence shown here is derived from an EMBL/GenBank/DDBJ whole genome shotgun (WGS) entry which is preliminary data.</text>
</comment>
<dbReference type="PROSITE" id="PS51186">
    <property type="entry name" value="GNAT"/>
    <property type="match status" value="1"/>
</dbReference>
<reference evidence="2 3" key="1">
    <citation type="submission" date="2020-02" db="EMBL/GenBank/DDBJ databases">
        <title>Balneolaceae bacterium YR4-1, complete genome.</title>
        <authorList>
            <person name="Li Y."/>
            <person name="Wu S."/>
        </authorList>
    </citation>
    <scope>NUCLEOTIDE SEQUENCE [LARGE SCALE GENOMIC DNA]</scope>
    <source>
        <strain evidence="2 3">YR4-1</strain>
    </source>
</reference>
<dbReference type="Proteomes" id="UP000473278">
    <property type="component" value="Unassembled WGS sequence"/>
</dbReference>
<dbReference type="Gene3D" id="3.40.630.30">
    <property type="match status" value="1"/>
</dbReference>
<organism evidence="2 3">
    <name type="scientific">Halalkalibaculum roseum</name>
    <dbReference type="NCBI Taxonomy" id="2709311"/>
    <lineage>
        <taxon>Bacteria</taxon>
        <taxon>Pseudomonadati</taxon>
        <taxon>Balneolota</taxon>
        <taxon>Balneolia</taxon>
        <taxon>Balneolales</taxon>
        <taxon>Balneolaceae</taxon>
        <taxon>Halalkalibaculum</taxon>
    </lineage>
</organism>
<accession>A0A6M1T6H3</accession>
<dbReference type="InterPro" id="IPR003594">
    <property type="entry name" value="HATPase_dom"/>
</dbReference>